<organism evidence="2 3">
    <name type="scientific">Scytonema millei VB511283</name>
    <dbReference type="NCBI Taxonomy" id="1245923"/>
    <lineage>
        <taxon>Bacteria</taxon>
        <taxon>Bacillati</taxon>
        <taxon>Cyanobacteriota</taxon>
        <taxon>Cyanophyceae</taxon>
        <taxon>Nostocales</taxon>
        <taxon>Scytonemataceae</taxon>
        <taxon>Scytonema</taxon>
    </lineage>
</organism>
<sequence>MPAIETARLRLRCFTERDLEDYVRIFAIQNIPVTLPKGSVPLEQVREAAQAAYNYFTCHWQQHGFGVWAVCDRVNHKLIGQCGLNCLPDSYEVEVLYRLERAYWNQGLATEATKASLRYGFEQVQLDKIVALTLPHHLASRRVMEKAGLHYKKDAHIYGLDVVYYTLHRVEYQPDDSMYVLLV</sequence>
<dbReference type="Pfam" id="PF13302">
    <property type="entry name" value="Acetyltransf_3"/>
    <property type="match status" value="1"/>
</dbReference>
<protein>
    <submittedName>
        <fullName evidence="2">GNAT family N-acetyltransferase</fullName>
    </submittedName>
</protein>
<dbReference type="PANTHER" id="PTHR43792">
    <property type="entry name" value="GNAT FAMILY, PUTATIVE (AFU_ORTHOLOGUE AFUA_3G00765)-RELATED-RELATED"/>
    <property type="match status" value="1"/>
</dbReference>
<comment type="caution">
    <text evidence="2">The sequence shown here is derived from an EMBL/GenBank/DDBJ whole genome shotgun (WGS) entry which is preliminary data.</text>
</comment>
<dbReference type="EMBL" id="JTJC03000012">
    <property type="protein sequence ID" value="NHC37866.1"/>
    <property type="molecule type" value="Genomic_DNA"/>
</dbReference>
<keyword evidence="3" id="KW-1185">Reference proteome</keyword>
<evidence type="ECO:0000313" key="2">
    <source>
        <dbReference type="EMBL" id="NHC37866.1"/>
    </source>
</evidence>
<dbReference type="PROSITE" id="PS51186">
    <property type="entry name" value="GNAT"/>
    <property type="match status" value="1"/>
</dbReference>
<dbReference type="GO" id="GO:0016747">
    <property type="term" value="F:acyltransferase activity, transferring groups other than amino-acyl groups"/>
    <property type="evidence" value="ECO:0007669"/>
    <property type="project" value="InterPro"/>
</dbReference>
<evidence type="ECO:0000259" key="1">
    <source>
        <dbReference type="PROSITE" id="PS51186"/>
    </source>
</evidence>
<dbReference type="Gene3D" id="3.40.630.30">
    <property type="match status" value="1"/>
</dbReference>
<dbReference type="RefSeq" id="WP_039713870.1">
    <property type="nucleotide sequence ID" value="NZ_JTJC03000012.1"/>
</dbReference>
<proteinExistence type="predicted"/>
<dbReference type="InterPro" id="IPR000182">
    <property type="entry name" value="GNAT_dom"/>
</dbReference>
<reference evidence="2 3" key="1">
    <citation type="journal article" date="2015" name="Genome Announc.">
        <title>Draft Genome Sequence of the Terrestrial Cyanobacterium Scytonema millei VB511283, Isolated from Eastern India.</title>
        <authorList>
            <person name="Sen D."/>
            <person name="Chandrababunaidu M.M."/>
            <person name="Singh D."/>
            <person name="Sanghi N."/>
            <person name="Ghorai A."/>
            <person name="Mishra G.P."/>
            <person name="Madduluri M."/>
            <person name="Adhikary S.P."/>
            <person name="Tripathy S."/>
        </authorList>
    </citation>
    <scope>NUCLEOTIDE SEQUENCE [LARGE SCALE GENOMIC DNA]</scope>
    <source>
        <strain evidence="2 3">VB511283</strain>
    </source>
</reference>
<dbReference type="InterPro" id="IPR051531">
    <property type="entry name" value="N-acetyltransferase"/>
</dbReference>
<gene>
    <name evidence="2" type="ORF">QH73_0025040</name>
</gene>
<feature type="domain" description="N-acetyltransferase" evidence="1">
    <location>
        <begin position="9"/>
        <end position="170"/>
    </location>
</feature>
<name>A0A9X5EAA4_9CYAN</name>
<evidence type="ECO:0000313" key="3">
    <source>
        <dbReference type="Proteomes" id="UP000031532"/>
    </source>
</evidence>
<dbReference type="SUPFAM" id="SSF55729">
    <property type="entry name" value="Acyl-CoA N-acyltransferases (Nat)"/>
    <property type="match status" value="1"/>
</dbReference>
<dbReference type="AlphaFoldDB" id="A0A9X5EAA4"/>
<dbReference type="PANTHER" id="PTHR43792:SF1">
    <property type="entry name" value="N-ACETYLTRANSFERASE DOMAIN-CONTAINING PROTEIN"/>
    <property type="match status" value="1"/>
</dbReference>
<dbReference type="OrthoDB" id="509947at2"/>
<accession>A0A9X5EAA4</accession>
<dbReference type="InterPro" id="IPR016181">
    <property type="entry name" value="Acyl_CoA_acyltransferase"/>
</dbReference>
<dbReference type="Proteomes" id="UP000031532">
    <property type="component" value="Unassembled WGS sequence"/>
</dbReference>